<dbReference type="AlphaFoldDB" id="T1BUM6"/>
<evidence type="ECO:0000313" key="2">
    <source>
        <dbReference type="EMBL" id="EQD28731.1"/>
    </source>
</evidence>
<dbReference type="EMBL" id="AUZY01002389">
    <property type="protein sequence ID" value="EQD72288.1"/>
    <property type="molecule type" value="Genomic_DNA"/>
</dbReference>
<feature type="domain" description="DUF5611" evidence="1">
    <location>
        <begin position="1"/>
        <end position="99"/>
    </location>
</feature>
<accession>T1BUM6</accession>
<evidence type="ECO:0000259" key="1">
    <source>
        <dbReference type="Pfam" id="PF18446"/>
    </source>
</evidence>
<sequence length="105" mass="11704">MQRYPVRTSHRSQLTPEILQSKLTAEFGTAQIVDGAATARYGALERIAVHAEGRELEVDVTMNPKVPEDVARETINRYNRFLEAATGYSAKERAKRLRKSAAASD</sequence>
<organism evidence="3">
    <name type="scientific">mine drainage metagenome</name>
    <dbReference type="NCBI Taxonomy" id="410659"/>
    <lineage>
        <taxon>unclassified sequences</taxon>
        <taxon>metagenomes</taxon>
        <taxon>ecological metagenomes</taxon>
    </lineage>
</organism>
<name>T1BUM6_9ZZZZ</name>
<reference evidence="3" key="2">
    <citation type="journal article" date="2014" name="ISME J.">
        <title>Microbial stratification in low pH oxic and suboxic macroscopic growths along an acid mine drainage.</title>
        <authorList>
            <person name="Mendez-Garcia C."/>
            <person name="Mesa V."/>
            <person name="Sprenger R.R."/>
            <person name="Richter M."/>
            <person name="Diez M.S."/>
            <person name="Solano J."/>
            <person name="Bargiela R."/>
            <person name="Golyshina O.V."/>
            <person name="Manteca A."/>
            <person name="Ramos J.L."/>
            <person name="Gallego J.R."/>
            <person name="Llorente I."/>
            <person name="Martins Dos Santos V.A."/>
            <person name="Jensen O.N."/>
            <person name="Pelaez A.I."/>
            <person name="Sanchez J."/>
            <person name="Ferrer M."/>
        </authorList>
    </citation>
    <scope>NUCLEOTIDE SEQUENCE</scope>
</reference>
<proteinExistence type="predicted"/>
<protein>
    <recommendedName>
        <fullName evidence="1">DUF5611 domain-containing protein</fullName>
    </recommendedName>
</protein>
<dbReference type="EMBL" id="AUZX01015534">
    <property type="protein sequence ID" value="EQD28731.1"/>
    <property type="molecule type" value="Genomic_DNA"/>
</dbReference>
<dbReference type="Gene3D" id="3.30.310.190">
    <property type="match status" value="1"/>
</dbReference>
<reference evidence="3" key="1">
    <citation type="submission" date="2013-08" db="EMBL/GenBank/DDBJ databases">
        <authorList>
            <person name="Mendez C."/>
            <person name="Richter M."/>
            <person name="Ferrer M."/>
            <person name="Sanchez J."/>
        </authorList>
    </citation>
    <scope>NUCLEOTIDE SEQUENCE</scope>
</reference>
<dbReference type="InterPro" id="IPR040713">
    <property type="entry name" value="DUF5611"/>
</dbReference>
<gene>
    <name evidence="2" type="ORF">B1A_21031</name>
    <name evidence="3" type="ORF">B1B_03856</name>
</gene>
<evidence type="ECO:0000313" key="3">
    <source>
        <dbReference type="EMBL" id="EQD72288.1"/>
    </source>
</evidence>
<comment type="caution">
    <text evidence="3">The sequence shown here is derived from an EMBL/GenBank/DDBJ whole genome shotgun (WGS) entry which is preliminary data.</text>
</comment>
<dbReference type="Pfam" id="PF18446">
    <property type="entry name" value="DUF5611"/>
    <property type="match status" value="1"/>
</dbReference>